<sequence>MKTLEQTIRQITEEAGGKWGISLYDLDTGETWSVHENESFYSASIIKIPIMIAVYAAHNRGELNLSESMKLRREAIVGGSGVLQHLTPGIKLTVYDLVTLMIIQSDNTATNMLIDLLGVPTIQHTMKEIGLEKSKFYHKMMTIEVEREGLNEITAYEMTTMLRKLATGKIISAYACEEMIAILKKQQIRDGLPARIPEINETIIGALPNWELAHKTGNVDGIRHDVGIFYVGSRKLVASVLTKGLDNIASPGLIGKVGQEIYHYLKRGHGYIS</sequence>
<dbReference type="Proteomes" id="UP000613512">
    <property type="component" value="Unassembled WGS sequence"/>
</dbReference>
<accession>A0A916RNY9</accession>
<evidence type="ECO:0000313" key="2">
    <source>
        <dbReference type="EMBL" id="GGA64394.1"/>
    </source>
</evidence>
<dbReference type="GO" id="GO:0046677">
    <property type="term" value="P:response to antibiotic"/>
    <property type="evidence" value="ECO:0007669"/>
    <property type="project" value="InterPro"/>
</dbReference>
<keyword evidence="2" id="KW-0378">Hydrolase</keyword>
<dbReference type="RefSeq" id="WP_188383142.1">
    <property type="nucleotide sequence ID" value="NZ_BMEY01000002.1"/>
</dbReference>
<protein>
    <submittedName>
        <fullName evidence="2">Serine hydrolase</fullName>
    </submittedName>
</protein>
<dbReference type="EMBL" id="BMEY01000002">
    <property type="protein sequence ID" value="GGA64394.1"/>
    <property type="molecule type" value="Genomic_DNA"/>
</dbReference>
<proteinExistence type="predicted"/>
<dbReference type="GO" id="GO:0008800">
    <property type="term" value="F:beta-lactamase activity"/>
    <property type="evidence" value="ECO:0007669"/>
    <property type="project" value="InterPro"/>
</dbReference>
<organism evidence="2 3">
    <name type="scientific">Ornithinibacillus halotolerans</name>
    <dbReference type="NCBI Taxonomy" id="1274357"/>
    <lineage>
        <taxon>Bacteria</taxon>
        <taxon>Bacillati</taxon>
        <taxon>Bacillota</taxon>
        <taxon>Bacilli</taxon>
        <taxon>Bacillales</taxon>
        <taxon>Bacillaceae</taxon>
        <taxon>Ornithinibacillus</taxon>
    </lineage>
</organism>
<dbReference type="Pfam" id="PF13354">
    <property type="entry name" value="Beta-lactamase2"/>
    <property type="match status" value="1"/>
</dbReference>
<feature type="domain" description="Beta-lactamase class A catalytic" evidence="1">
    <location>
        <begin position="20"/>
        <end position="242"/>
    </location>
</feature>
<keyword evidence="3" id="KW-1185">Reference proteome</keyword>
<comment type="caution">
    <text evidence="2">The sequence shown here is derived from an EMBL/GenBank/DDBJ whole genome shotgun (WGS) entry which is preliminary data.</text>
</comment>
<dbReference type="PANTHER" id="PTHR35333:SF3">
    <property type="entry name" value="BETA-LACTAMASE-TYPE TRANSPEPTIDASE FOLD CONTAINING PROTEIN"/>
    <property type="match status" value="1"/>
</dbReference>
<dbReference type="InterPro" id="IPR012338">
    <property type="entry name" value="Beta-lactam/transpept-like"/>
</dbReference>
<dbReference type="GO" id="GO:0030655">
    <property type="term" value="P:beta-lactam antibiotic catabolic process"/>
    <property type="evidence" value="ECO:0007669"/>
    <property type="project" value="InterPro"/>
</dbReference>
<dbReference type="AlphaFoldDB" id="A0A916RNY9"/>
<reference evidence="2" key="2">
    <citation type="submission" date="2020-09" db="EMBL/GenBank/DDBJ databases">
        <authorList>
            <person name="Sun Q."/>
            <person name="Zhou Y."/>
        </authorList>
    </citation>
    <scope>NUCLEOTIDE SEQUENCE</scope>
    <source>
        <strain evidence="2">CGMCC 1.12408</strain>
    </source>
</reference>
<dbReference type="InterPro" id="IPR045155">
    <property type="entry name" value="Beta-lactam_cat"/>
</dbReference>
<dbReference type="SUPFAM" id="SSF56601">
    <property type="entry name" value="beta-lactamase/transpeptidase-like"/>
    <property type="match status" value="1"/>
</dbReference>
<dbReference type="Gene3D" id="3.40.710.10">
    <property type="entry name" value="DD-peptidase/beta-lactamase superfamily"/>
    <property type="match status" value="1"/>
</dbReference>
<dbReference type="InterPro" id="IPR000871">
    <property type="entry name" value="Beta-lactam_class-A"/>
</dbReference>
<gene>
    <name evidence="2" type="ORF">GCM10008025_05300</name>
</gene>
<reference evidence="2" key="1">
    <citation type="journal article" date="2014" name="Int. J. Syst. Evol. Microbiol.">
        <title>Complete genome sequence of Corynebacterium casei LMG S-19264T (=DSM 44701T), isolated from a smear-ripened cheese.</title>
        <authorList>
            <consortium name="US DOE Joint Genome Institute (JGI-PGF)"/>
            <person name="Walter F."/>
            <person name="Albersmeier A."/>
            <person name="Kalinowski J."/>
            <person name="Ruckert C."/>
        </authorList>
    </citation>
    <scope>NUCLEOTIDE SEQUENCE</scope>
    <source>
        <strain evidence="2">CGMCC 1.12408</strain>
    </source>
</reference>
<dbReference type="PANTHER" id="PTHR35333">
    <property type="entry name" value="BETA-LACTAMASE"/>
    <property type="match status" value="1"/>
</dbReference>
<name>A0A916RNY9_9BACI</name>
<evidence type="ECO:0000259" key="1">
    <source>
        <dbReference type="Pfam" id="PF13354"/>
    </source>
</evidence>
<evidence type="ECO:0000313" key="3">
    <source>
        <dbReference type="Proteomes" id="UP000613512"/>
    </source>
</evidence>